<keyword evidence="2" id="KW-0614">Plasmid</keyword>
<dbReference type="Pfam" id="PF01527">
    <property type="entry name" value="HTH_Tnp_1"/>
    <property type="match status" value="1"/>
</dbReference>
<protein>
    <recommendedName>
        <fullName evidence="4">Transposase</fullName>
    </recommendedName>
</protein>
<dbReference type="GO" id="GO:0004803">
    <property type="term" value="F:transposase activity"/>
    <property type="evidence" value="ECO:0007669"/>
    <property type="project" value="InterPro"/>
</dbReference>
<geneLocation type="plasmid" evidence="2 3">
    <name>pMAQU02</name>
</geneLocation>
<dbReference type="GO" id="GO:0003677">
    <property type="term" value="F:DNA binding"/>
    <property type="evidence" value="ECO:0007669"/>
    <property type="project" value="InterPro"/>
</dbReference>
<dbReference type="KEGG" id="maq:Maqu_4075"/>
<dbReference type="GO" id="GO:0006313">
    <property type="term" value="P:DNA transposition"/>
    <property type="evidence" value="ECO:0007669"/>
    <property type="project" value="InterPro"/>
</dbReference>
<reference evidence="3" key="1">
    <citation type="journal article" date="2011" name="Appl. Environ. Microbiol.">
        <title>Genomic potential of Marinobacter aquaeolei, a biogeochemical 'opportunitroph'.</title>
        <authorList>
            <person name="Singer E."/>
            <person name="Webb E.A."/>
            <person name="Nelson W.C."/>
            <person name="Heidelberg J.F."/>
            <person name="Ivanova N."/>
            <person name="Pati A."/>
            <person name="Edwards K.J."/>
        </authorList>
    </citation>
    <scope>NUCLEOTIDE SEQUENCE [LARGE SCALE GENOMIC DNA]</scope>
    <source>
        <strain evidence="3">ATCC 700491 / DSM 11845 / VT8</strain>
    </source>
</reference>
<evidence type="ECO:0000313" key="3">
    <source>
        <dbReference type="Proteomes" id="UP000000998"/>
    </source>
</evidence>
<dbReference type="AlphaFoldDB" id="A1U8M9"/>
<feature type="region of interest" description="Disordered" evidence="1">
    <location>
        <begin position="1"/>
        <end position="21"/>
    </location>
</feature>
<accession>A1U8M9</accession>
<evidence type="ECO:0000256" key="1">
    <source>
        <dbReference type="SAM" id="MobiDB-lite"/>
    </source>
</evidence>
<dbReference type="HOGENOM" id="CLU_027402_33_9_6"/>
<sequence length="69" mass="7859">MYDHSHNESGEDEDEKKRSFSPEVHLEAAQLVVEQGYTVKAACDAMGVGKTTMEYCVRILRSEHAWLPF</sequence>
<dbReference type="Proteomes" id="UP000000998">
    <property type="component" value="Plasmid pMAQU02"/>
</dbReference>
<name>A1U8M9_MARN8</name>
<evidence type="ECO:0008006" key="4">
    <source>
        <dbReference type="Google" id="ProtNLM"/>
    </source>
</evidence>
<dbReference type="InterPro" id="IPR002514">
    <property type="entry name" value="Transposase_8"/>
</dbReference>
<proteinExistence type="predicted"/>
<gene>
    <name evidence="2" type="ordered locus">Maqu_4075</name>
</gene>
<dbReference type="RefSeq" id="WP_011783419.1">
    <property type="nucleotide sequence ID" value="NC_008739.1"/>
</dbReference>
<dbReference type="EMBL" id="CP000516">
    <property type="protein sequence ID" value="ABM21348.1"/>
    <property type="molecule type" value="Genomic_DNA"/>
</dbReference>
<organism evidence="2 3">
    <name type="scientific">Marinobacter nauticus (strain ATCC 700491 / DSM 11845 / VT8)</name>
    <name type="common">Marinobacter aquaeolei</name>
    <dbReference type="NCBI Taxonomy" id="351348"/>
    <lineage>
        <taxon>Bacteria</taxon>
        <taxon>Pseudomonadati</taxon>
        <taxon>Pseudomonadota</taxon>
        <taxon>Gammaproteobacteria</taxon>
        <taxon>Pseudomonadales</taxon>
        <taxon>Marinobacteraceae</taxon>
        <taxon>Marinobacter</taxon>
    </lineage>
</organism>
<evidence type="ECO:0000313" key="2">
    <source>
        <dbReference type="EMBL" id="ABM21348.1"/>
    </source>
</evidence>